<evidence type="ECO:0000313" key="2">
    <source>
        <dbReference type="Proteomes" id="UP001387293"/>
    </source>
</evidence>
<sequence>MDAGWTVIPNVILERQKAFGLDAVDINILLHLASYWWHPDNKPHPSKQTIAVAMGIDPRTVQRRIAAMEKDGLLQREERRVSQVGSKSNIYHLDGLIKAAKPFAKEMVQIKKAKIAVKDAMRARKGKPQLHLVKGAD</sequence>
<name>A0ABU8L430_9HYPH</name>
<dbReference type="InterPro" id="IPR036388">
    <property type="entry name" value="WH-like_DNA-bd_sf"/>
</dbReference>
<dbReference type="Proteomes" id="UP001387293">
    <property type="component" value="Unassembled WGS sequence"/>
</dbReference>
<dbReference type="RefSeq" id="WP_337109105.1">
    <property type="nucleotide sequence ID" value="NZ_JAPYKS010000036.1"/>
</dbReference>
<organism evidence="1 2">
    <name type="scientific">Mesorhizobium salmacidum</name>
    <dbReference type="NCBI Taxonomy" id="3015171"/>
    <lineage>
        <taxon>Bacteria</taxon>
        <taxon>Pseudomonadati</taxon>
        <taxon>Pseudomonadota</taxon>
        <taxon>Alphaproteobacteria</taxon>
        <taxon>Hyphomicrobiales</taxon>
        <taxon>Phyllobacteriaceae</taxon>
        <taxon>Mesorhizobium</taxon>
    </lineage>
</organism>
<protein>
    <submittedName>
        <fullName evidence="1">Helix-turn-helix domain-containing protein</fullName>
    </submittedName>
</protein>
<reference evidence="1 2" key="1">
    <citation type="submission" date="2022-12" db="EMBL/GenBank/DDBJ databases">
        <authorList>
            <person name="Muema E."/>
        </authorList>
    </citation>
    <scope>NUCLEOTIDE SEQUENCE [LARGE SCALE GENOMIC DNA]</scope>
    <source>
        <strain evidence="2">1326</strain>
    </source>
</reference>
<accession>A0ABU8L430</accession>
<dbReference type="Gene3D" id="1.10.10.10">
    <property type="entry name" value="Winged helix-like DNA-binding domain superfamily/Winged helix DNA-binding domain"/>
    <property type="match status" value="1"/>
</dbReference>
<keyword evidence="2" id="KW-1185">Reference proteome</keyword>
<dbReference type="SUPFAM" id="SSF46785">
    <property type="entry name" value="Winged helix' DNA-binding domain"/>
    <property type="match status" value="1"/>
</dbReference>
<evidence type="ECO:0000313" key="1">
    <source>
        <dbReference type="EMBL" id="MEI9412731.1"/>
    </source>
</evidence>
<dbReference type="InterPro" id="IPR036390">
    <property type="entry name" value="WH_DNA-bd_sf"/>
</dbReference>
<dbReference type="EMBL" id="JAPYKS010000036">
    <property type="protein sequence ID" value="MEI9412731.1"/>
    <property type="molecule type" value="Genomic_DNA"/>
</dbReference>
<gene>
    <name evidence="1" type="ORF">O7A60_28875</name>
</gene>
<comment type="caution">
    <text evidence="1">The sequence shown here is derived from an EMBL/GenBank/DDBJ whole genome shotgun (WGS) entry which is preliminary data.</text>
</comment>
<proteinExistence type="predicted"/>
<dbReference type="Pfam" id="PF13730">
    <property type="entry name" value="HTH_36"/>
    <property type="match status" value="1"/>
</dbReference>